<evidence type="ECO:0000313" key="7">
    <source>
        <dbReference type="Proteomes" id="UP000295729"/>
    </source>
</evidence>
<organism evidence="6 7">
    <name type="scientific">Marinomonas communis</name>
    <dbReference type="NCBI Taxonomy" id="28254"/>
    <lineage>
        <taxon>Bacteria</taxon>
        <taxon>Pseudomonadati</taxon>
        <taxon>Pseudomonadota</taxon>
        <taxon>Gammaproteobacteria</taxon>
        <taxon>Oceanospirillales</taxon>
        <taxon>Oceanospirillaceae</taxon>
        <taxon>Marinomonas</taxon>
    </lineage>
</organism>
<dbReference type="PROSITE" id="PS50931">
    <property type="entry name" value="HTH_LYSR"/>
    <property type="match status" value="1"/>
</dbReference>
<feature type="domain" description="HTH lysR-type" evidence="5">
    <location>
        <begin position="1"/>
        <end position="59"/>
    </location>
</feature>
<keyword evidence="3 6" id="KW-0238">DNA-binding</keyword>
<dbReference type="SUPFAM" id="SSF46785">
    <property type="entry name" value="Winged helix' DNA-binding domain"/>
    <property type="match status" value="1"/>
</dbReference>
<evidence type="ECO:0000256" key="1">
    <source>
        <dbReference type="ARBA" id="ARBA00009437"/>
    </source>
</evidence>
<dbReference type="InterPro" id="IPR036390">
    <property type="entry name" value="WH_DNA-bd_sf"/>
</dbReference>
<dbReference type="SUPFAM" id="SSF53850">
    <property type="entry name" value="Periplasmic binding protein-like II"/>
    <property type="match status" value="1"/>
</dbReference>
<dbReference type="Proteomes" id="UP000295729">
    <property type="component" value="Unassembled WGS sequence"/>
</dbReference>
<evidence type="ECO:0000256" key="3">
    <source>
        <dbReference type="ARBA" id="ARBA00023125"/>
    </source>
</evidence>
<dbReference type="PANTHER" id="PTHR30537">
    <property type="entry name" value="HTH-TYPE TRANSCRIPTIONAL REGULATOR"/>
    <property type="match status" value="1"/>
</dbReference>
<dbReference type="OrthoDB" id="6183733at2"/>
<dbReference type="EMBL" id="SNZA01000004">
    <property type="protein sequence ID" value="TDR12662.1"/>
    <property type="molecule type" value="Genomic_DNA"/>
</dbReference>
<sequence length="299" mass="34293">MYDMNDLVSFVKLVECGYLTEAARALGVSKSTLSRRITHLEETVGQPLLLRQSNKMHVNEAGTTFYPHAKTILGAAKKAQEQVDYLKEVVSGELNVGIFSGLVRSWFPKELLAFSEQYPDVQINLKSVTQFEETKECDVTIWLGETHASHFKEEMIGRLTCSLYASKRYLSRYSFPISIDELEDLDWVNMHHFYQPQGDIILAHVDNGDRVIKIAKSNVWTDQIAMQLESIVRAEGVGILPDYMVEMREKHHPGEVIKVLPQWELPPLPIYLLYPYGSQPKRALTFLHHFRKATKQILK</sequence>
<dbReference type="GO" id="GO:0003700">
    <property type="term" value="F:DNA-binding transcription factor activity"/>
    <property type="evidence" value="ECO:0007669"/>
    <property type="project" value="InterPro"/>
</dbReference>
<evidence type="ECO:0000256" key="2">
    <source>
        <dbReference type="ARBA" id="ARBA00023015"/>
    </source>
</evidence>
<dbReference type="GO" id="GO:0006351">
    <property type="term" value="P:DNA-templated transcription"/>
    <property type="evidence" value="ECO:0007669"/>
    <property type="project" value="TreeGrafter"/>
</dbReference>
<dbReference type="Gene3D" id="1.10.10.10">
    <property type="entry name" value="Winged helix-like DNA-binding domain superfamily/Winged helix DNA-binding domain"/>
    <property type="match status" value="1"/>
</dbReference>
<dbReference type="AlphaFoldDB" id="A0A4R6X1C7"/>
<proteinExistence type="inferred from homology"/>
<name>A0A4R6X1C7_9GAMM</name>
<dbReference type="RefSeq" id="WP_133563549.1">
    <property type="nucleotide sequence ID" value="NZ_SNZA01000004.1"/>
</dbReference>
<dbReference type="InterPro" id="IPR058163">
    <property type="entry name" value="LysR-type_TF_proteobact-type"/>
</dbReference>
<evidence type="ECO:0000259" key="5">
    <source>
        <dbReference type="PROSITE" id="PS50931"/>
    </source>
</evidence>
<dbReference type="FunFam" id="1.10.10.10:FF:000001">
    <property type="entry name" value="LysR family transcriptional regulator"/>
    <property type="match status" value="1"/>
</dbReference>
<dbReference type="Gene3D" id="3.40.190.290">
    <property type="match status" value="1"/>
</dbReference>
<keyword evidence="2" id="KW-0805">Transcription regulation</keyword>
<dbReference type="InterPro" id="IPR005119">
    <property type="entry name" value="LysR_subst-bd"/>
</dbReference>
<protein>
    <submittedName>
        <fullName evidence="6">DNA-binding transcriptional LysR family regulator</fullName>
    </submittedName>
</protein>
<evidence type="ECO:0000256" key="4">
    <source>
        <dbReference type="ARBA" id="ARBA00023163"/>
    </source>
</evidence>
<dbReference type="GO" id="GO:0043565">
    <property type="term" value="F:sequence-specific DNA binding"/>
    <property type="evidence" value="ECO:0007669"/>
    <property type="project" value="TreeGrafter"/>
</dbReference>
<comment type="similarity">
    <text evidence="1">Belongs to the LysR transcriptional regulatory family.</text>
</comment>
<evidence type="ECO:0000313" key="6">
    <source>
        <dbReference type="EMBL" id="TDR12662.1"/>
    </source>
</evidence>
<gene>
    <name evidence="6" type="ORF">C8D85_2702</name>
</gene>
<keyword evidence="7" id="KW-1185">Reference proteome</keyword>
<dbReference type="InterPro" id="IPR036388">
    <property type="entry name" value="WH-like_DNA-bd_sf"/>
</dbReference>
<dbReference type="PANTHER" id="PTHR30537:SF66">
    <property type="entry name" value="IRON-REGULATED VIRULENCE REGULATORY PROTEIN IRGB"/>
    <property type="match status" value="1"/>
</dbReference>
<dbReference type="InterPro" id="IPR000847">
    <property type="entry name" value="LysR_HTH_N"/>
</dbReference>
<reference evidence="6 7" key="1">
    <citation type="submission" date="2019-03" db="EMBL/GenBank/DDBJ databases">
        <title>Genomic Encyclopedia of Type Strains, Phase IV (KMG-IV): sequencing the most valuable type-strain genomes for metagenomic binning, comparative biology and taxonomic classification.</title>
        <authorList>
            <person name="Goeker M."/>
        </authorList>
    </citation>
    <scope>NUCLEOTIDE SEQUENCE [LARGE SCALE GENOMIC DNA]</scope>
    <source>
        <strain evidence="6 7">DSM 5604</strain>
    </source>
</reference>
<keyword evidence="4" id="KW-0804">Transcription</keyword>
<comment type="caution">
    <text evidence="6">The sequence shown here is derived from an EMBL/GenBank/DDBJ whole genome shotgun (WGS) entry which is preliminary data.</text>
</comment>
<accession>A0A4R6X1C7</accession>
<dbReference type="Pfam" id="PF00126">
    <property type="entry name" value="HTH_1"/>
    <property type="match status" value="1"/>
</dbReference>
<dbReference type="Pfam" id="PF03466">
    <property type="entry name" value="LysR_substrate"/>
    <property type="match status" value="1"/>
</dbReference>